<dbReference type="Proteomes" id="UP000248410">
    <property type="component" value="Chromosome"/>
</dbReference>
<gene>
    <name evidence="2" type="ORF">DFR86_11415</name>
</gene>
<sequence>MNEEEICKLVEKILREVIKKDNVVKNNNEFLKIVNQSVVSIGALQKIESKKKGKAYVYQKLLQNTNWKLLLLNKIRELDKTSLKTTFVYCYLKNREMKRNKSFKPASKGKFKSDRNRPPRENYRRNSYK</sequence>
<organism evidence="2 3">
    <name type="scientific">Acidianus sulfidivorans JP7</name>
    <dbReference type="NCBI Taxonomy" id="619593"/>
    <lineage>
        <taxon>Archaea</taxon>
        <taxon>Thermoproteota</taxon>
        <taxon>Thermoprotei</taxon>
        <taxon>Sulfolobales</taxon>
        <taxon>Sulfolobaceae</taxon>
        <taxon>Acidianus</taxon>
    </lineage>
</organism>
<feature type="region of interest" description="Disordered" evidence="1">
    <location>
        <begin position="101"/>
        <end position="129"/>
    </location>
</feature>
<evidence type="ECO:0000313" key="2">
    <source>
        <dbReference type="EMBL" id="AWR98083.1"/>
    </source>
</evidence>
<name>A0A2U9IQ11_9CREN</name>
<dbReference type="AlphaFoldDB" id="A0A2U9IQ11"/>
<keyword evidence="3" id="KW-1185">Reference proteome</keyword>
<reference evidence="2 3" key="1">
    <citation type="submission" date="2018-05" db="EMBL/GenBank/DDBJ databases">
        <title>Complete Genome Sequences of Extremely Thermoacidophilic, Metal-Mobilizing Type-Strain Members of the Archaeal Family Sulfolobaceae: Acidianus brierleyi DSM-1651T, Acidianus sulfidivorans DSM-18786T, Metallosphaera hakonensis DSM-7519T, and Metallosphaera prunae DSM-10039T.</title>
        <authorList>
            <person name="Counts J.A."/>
            <person name="Kelly R.M."/>
        </authorList>
    </citation>
    <scope>NUCLEOTIDE SEQUENCE [LARGE SCALE GENOMIC DNA]</scope>
    <source>
        <strain evidence="2 3">JP7</strain>
    </source>
</reference>
<feature type="compositionally biased region" description="Basic residues" evidence="1">
    <location>
        <begin position="101"/>
        <end position="110"/>
    </location>
</feature>
<dbReference type="EMBL" id="CP029288">
    <property type="protein sequence ID" value="AWR98083.1"/>
    <property type="molecule type" value="Genomic_DNA"/>
</dbReference>
<dbReference type="KEGG" id="asul:DFR86_11415"/>
<accession>A0A2U9IQ11</accession>
<evidence type="ECO:0000313" key="3">
    <source>
        <dbReference type="Proteomes" id="UP000248410"/>
    </source>
</evidence>
<feature type="compositionally biased region" description="Basic and acidic residues" evidence="1">
    <location>
        <begin position="111"/>
        <end position="129"/>
    </location>
</feature>
<protein>
    <submittedName>
        <fullName evidence="2">Uncharacterized protein</fullName>
    </submittedName>
</protein>
<evidence type="ECO:0000256" key="1">
    <source>
        <dbReference type="SAM" id="MobiDB-lite"/>
    </source>
</evidence>
<proteinExistence type="predicted"/>